<keyword evidence="9" id="KW-0969">Cilium</keyword>
<protein>
    <recommendedName>
        <fullName evidence="3">Flagella basal body P-ring formation protein FlgA</fullName>
    </recommendedName>
</protein>
<dbReference type="PANTHER" id="PTHR36307">
    <property type="entry name" value="FLAGELLA BASAL BODY P-RING FORMATION PROTEIN FLGA"/>
    <property type="match status" value="1"/>
</dbReference>
<proteinExistence type="inferred from homology"/>
<organism evidence="9 10">
    <name type="scientific">Kineobactrum sediminis</name>
    <dbReference type="NCBI Taxonomy" id="1905677"/>
    <lineage>
        <taxon>Bacteria</taxon>
        <taxon>Pseudomonadati</taxon>
        <taxon>Pseudomonadota</taxon>
        <taxon>Gammaproteobacteria</taxon>
        <taxon>Cellvibrionales</taxon>
        <taxon>Halieaceae</taxon>
        <taxon>Kineobactrum</taxon>
    </lineage>
</organism>
<comment type="similarity">
    <text evidence="2">Belongs to the FlgA family.</text>
</comment>
<dbReference type="SMART" id="SM00858">
    <property type="entry name" value="SAF"/>
    <property type="match status" value="1"/>
</dbReference>
<feature type="region of interest" description="Disordered" evidence="7">
    <location>
        <begin position="22"/>
        <end position="41"/>
    </location>
</feature>
<dbReference type="AlphaFoldDB" id="A0A2N5Y6H3"/>
<dbReference type="EMBL" id="PKLZ01000001">
    <property type="protein sequence ID" value="PLW83995.1"/>
    <property type="molecule type" value="Genomic_DNA"/>
</dbReference>
<evidence type="ECO:0000256" key="1">
    <source>
        <dbReference type="ARBA" id="ARBA00004418"/>
    </source>
</evidence>
<evidence type="ECO:0000256" key="4">
    <source>
        <dbReference type="ARBA" id="ARBA00022729"/>
    </source>
</evidence>
<keyword evidence="9" id="KW-0966">Cell projection</keyword>
<evidence type="ECO:0000256" key="5">
    <source>
        <dbReference type="ARBA" id="ARBA00022764"/>
    </source>
</evidence>
<comment type="function">
    <text evidence="6">Involved in the assembly process of the P-ring formation. It may associate with FlgF on the rod constituting a structure essential for the P-ring assembly or may act as a modulator protein for the P-ring assembly.</text>
</comment>
<dbReference type="InterPro" id="IPR039246">
    <property type="entry name" value="Flagellar_FlgA"/>
</dbReference>
<evidence type="ECO:0000313" key="10">
    <source>
        <dbReference type="Proteomes" id="UP000234845"/>
    </source>
</evidence>
<sequence>MWQITATWHVICCRLMTASGIPSPATTRSRNPDHDNRSPRAIPPVKKYLAIAALAGLLSVPSASATEARQSLDAIRTAAEQFVLNRLGSTASGASATAGQLDSRLRLARCEQPLQAFAVAGDRLGGNTSVGVRCPGSWKLYVPVKVEVLLRVLALKRPLERGSILTEADLGHVLVDTRRLAQGYFTSIAAVSGHTVKRSAASGTILTNALIEESAVISRGQRVSLSASGTGIAVQAPGQALADARMGERVRVKNLSSGKVVEGIVRGPGNVEVQ</sequence>
<keyword evidence="5" id="KW-0574">Periplasm</keyword>
<accession>A0A2N5Y6H3</accession>
<dbReference type="GO" id="GO:0044780">
    <property type="term" value="P:bacterial-type flagellum assembly"/>
    <property type="evidence" value="ECO:0007669"/>
    <property type="project" value="InterPro"/>
</dbReference>
<dbReference type="NCBIfam" id="TIGR03170">
    <property type="entry name" value="flgA_cterm"/>
    <property type="match status" value="1"/>
</dbReference>
<comment type="subcellular location">
    <subcellularLocation>
        <location evidence="1">Periplasm</location>
    </subcellularLocation>
</comment>
<evidence type="ECO:0000259" key="8">
    <source>
        <dbReference type="SMART" id="SM00858"/>
    </source>
</evidence>
<dbReference type="CDD" id="cd11614">
    <property type="entry name" value="SAF_CpaB_FlgA_like"/>
    <property type="match status" value="1"/>
</dbReference>
<evidence type="ECO:0000256" key="7">
    <source>
        <dbReference type="SAM" id="MobiDB-lite"/>
    </source>
</evidence>
<dbReference type="Pfam" id="PF13144">
    <property type="entry name" value="ChapFlgA"/>
    <property type="match status" value="1"/>
</dbReference>
<keyword evidence="4" id="KW-0732">Signal</keyword>
<evidence type="ECO:0000256" key="3">
    <source>
        <dbReference type="ARBA" id="ARBA00014754"/>
    </source>
</evidence>
<evidence type="ECO:0000256" key="6">
    <source>
        <dbReference type="ARBA" id="ARBA00025643"/>
    </source>
</evidence>
<feature type="domain" description="SAF" evidence="8">
    <location>
        <begin position="150"/>
        <end position="212"/>
    </location>
</feature>
<dbReference type="Pfam" id="PF17656">
    <property type="entry name" value="ChapFlgA_N"/>
    <property type="match status" value="1"/>
</dbReference>
<dbReference type="Gene3D" id="3.90.1210.10">
    <property type="entry name" value="Antifreeze-like/N-acetylneuraminic acid synthase C-terminal domain"/>
    <property type="match status" value="1"/>
</dbReference>
<keyword evidence="10" id="KW-1185">Reference proteome</keyword>
<dbReference type="PANTHER" id="PTHR36307:SF1">
    <property type="entry name" value="FLAGELLA BASAL BODY P-RING FORMATION PROTEIN FLGA"/>
    <property type="match status" value="1"/>
</dbReference>
<evidence type="ECO:0000313" key="9">
    <source>
        <dbReference type="EMBL" id="PLW83995.1"/>
    </source>
</evidence>
<comment type="caution">
    <text evidence="9">The sequence shown here is derived from an EMBL/GenBank/DDBJ whole genome shotgun (WGS) entry which is preliminary data.</text>
</comment>
<dbReference type="InterPro" id="IPR017585">
    <property type="entry name" value="SAF_FlgA"/>
</dbReference>
<gene>
    <name evidence="9" type="ORF">CWI75_01180</name>
</gene>
<reference evidence="10" key="1">
    <citation type="submission" date="2017-11" db="EMBL/GenBank/DDBJ databases">
        <title>The draft genome sequence of Chromatocurvus sp. F02.</title>
        <authorList>
            <person name="Du Z.-J."/>
            <person name="Chang Y.-Q."/>
        </authorList>
    </citation>
    <scope>NUCLEOTIDE SEQUENCE [LARGE SCALE GENOMIC DNA]</scope>
    <source>
        <strain evidence="10">F02</strain>
    </source>
</reference>
<dbReference type="InterPro" id="IPR041231">
    <property type="entry name" value="FlgA_N"/>
</dbReference>
<dbReference type="GO" id="GO:0042597">
    <property type="term" value="C:periplasmic space"/>
    <property type="evidence" value="ECO:0007669"/>
    <property type="project" value="UniProtKB-SubCell"/>
</dbReference>
<dbReference type="Gene3D" id="2.30.30.760">
    <property type="match status" value="1"/>
</dbReference>
<evidence type="ECO:0000256" key="2">
    <source>
        <dbReference type="ARBA" id="ARBA00010474"/>
    </source>
</evidence>
<dbReference type="Proteomes" id="UP000234845">
    <property type="component" value="Unassembled WGS sequence"/>
</dbReference>
<keyword evidence="9" id="KW-0282">Flagellum</keyword>
<dbReference type="InterPro" id="IPR013974">
    <property type="entry name" value="SAF"/>
</dbReference>
<name>A0A2N5Y6H3_9GAMM</name>